<evidence type="ECO:0000256" key="6">
    <source>
        <dbReference type="ARBA" id="ARBA00023239"/>
    </source>
</evidence>
<evidence type="ECO:0000256" key="7">
    <source>
        <dbReference type="PIRSR" id="PIRSR614732-1"/>
    </source>
</evidence>
<dbReference type="CDD" id="cd06223">
    <property type="entry name" value="PRTases_typeI"/>
    <property type="match status" value="1"/>
</dbReference>
<keyword evidence="4 9" id="KW-0210">Decarboxylase</keyword>
<keyword evidence="6 9" id="KW-0456">Lyase</keyword>
<dbReference type="GO" id="GO:0006207">
    <property type="term" value="P:'de novo' pyrimidine nucleobase biosynthetic process"/>
    <property type="evidence" value="ECO:0007669"/>
    <property type="project" value="InterPro"/>
</dbReference>
<dbReference type="SMART" id="SM00934">
    <property type="entry name" value="OMPdecase"/>
    <property type="match status" value="1"/>
</dbReference>
<comment type="similarity">
    <text evidence="3">In the C-terminal section; belongs to the OMP decarboxylase family.</text>
</comment>
<dbReference type="InterPro" id="IPR011060">
    <property type="entry name" value="RibuloseP-bd_barrel"/>
</dbReference>
<evidence type="ECO:0000256" key="9">
    <source>
        <dbReference type="RuleBase" id="RU000512"/>
    </source>
</evidence>
<dbReference type="NCBIfam" id="TIGR01740">
    <property type="entry name" value="pyrF"/>
    <property type="match status" value="1"/>
</dbReference>
<dbReference type="Gene3D" id="3.20.20.70">
    <property type="entry name" value="Aldolase class I"/>
    <property type="match status" value="1"/>
</dbReference>
<organism evidence="11 12">
    <name type="scientific">Pelobates cultripes</name>
    <name type="common">Western spadefoot toad</name>
    <dbReference type="NCBI Taxonomy" id="61616"/>
    <lineage>
        <taxon>Eukaryota</taxon>
        <taxon>Metazoa</taxon>
        <taxon>Chordata</taxon>
        <taxon>Craniata</taxon>
        <taxon>Vertebrata</taxon>
        <taxon>Euteleostomi</taxon>
        <taxon>Amphibia</taxon>
        <taxon>Batrachia</taxon>
        <taxon>Anura</taxon>
        <taxon>Pelobatoidea</taxon>
        <taxon>Pelobatidae</taxon>
        <taxon>Pelobates</taxon>
    </lineage>
</organism>
<protein>
    <recommendedName>
        <fullName evidence="9">Orotidine 5'-phosphate decarboxylase</fullName>
        <ecNumber evidence="9">4.1.1.23</ecNumber>
    </recommendedName>
</protein>
<dbReference type="Pfam" id="PF00215">
    <property type="entry name" value="OMPdecase"/>
    <property type="match status" value="1"/>
</dbReference>
<comment type="pathway">
    <text evidence="1 9">Pyrimidine metabolism; UMP biosynthesis via de novo pathway; UMP from orotate: step 2/2.</text>
</comment>
<dbReference type="Proteomes" id="UP001295444">
    <property type="component" value="Chromosome 07"/>
</dbReference>
<evidence type="ECO:0000256" key="4">
    <source>
        <dbReference type="ARBA" id="ARBA00022793"/>
    </source>
</evidence>
<feature type="binding site" evidence="8">
    <location>
        <position position="276"/>
    </location>
    <ligand>
        <name>substrate</name>
    </ligand>
</feature>
<feature type="binding site" evidence="8">
    <location>
        <position position="163"/>
    </location>
    <ligand>
        <name>substrate</name>
    </ligand>
</feature>
<keyword evidence="12" id="KW-1185">Reference proteome</keyword>
<dbReference type="InterPro" id="IPR001754">
    <property type="entry name" value="OMPdeCOase_dom"/>
</dbReference>
<sequence length="337" mass="36581">MLIRRKEAKAYGTKQLVEGTISPGDTCLVIEDVVTSGSSVLETAEILRREGLQVTDAIVLVDREQGGSEKLAENGIRLHSVCTLTQLMEILHTLGAVSEGTVQEVKEFIRDNKVTAREPVPTKKHVMDLPYSSRALLPDTHPVASRLLTIMEKKKSNLCVSADVTCSAELLQLATELGPSVCMLKTHVDILNDYTPDVSSRLRAIADLHEFLLFEDRKFADIGNTVKQQYEGGIYRISSWSDVVNVHAVPGPGVVQGLREAGLALGRGCLVIAEMSSQGSLAVGDYTKEAVKLAENYPDFVFGFISGSRLSGKPEMLHLTPGVQLQAGGACFYNLNV</sequence>
<evidence type="ECO:0000259" key="10">
    <source>
        <dbReference type="SMART" id="SM00934"/>
    </source>
</evidence>
<dbReference type="GO" id="GO:0004590">
    <property type="term" value="F:orotidine-5'-phosphate decarboxylase activity"/>
    <property type="evidence" value="ECO:0007669"/>
    <property type="project" value="UniProtKB-EC"/>
</dbReference>
<name>A0AAD1SMS5_PELCU</name>
<dbReference type="InterPro" id="IPR018089">
    <property type="entry name" value="OMPdecase_AS"/>
</dbReference>
<dbReference type="Pfam" id="PF00156">
    <property type="entry name" value="Pribosyltran"/>
    <property type="match status" value="1"/>
</dbReference>
<comment type="similarity">
    <text evidence="9">Belongs to the OMP decarboxylase family.</text>
</comment>
<feature type="active site" description="For OMPdecase activity" evidence="7">
    <location>
        <position position="216"/>
    </location>
</feature>
<dbReference type="EMBL" id="OW240918">
    <property type="protein sequence ID" value="CAH2304990.1"/>
    <property type="molecule type" value="Genomic_DNA"/>
</dbReference>
<dbReference type="CDD" id="cd04725">
    <property type="entry name" value="OMP_decarboxylase_like"/>
    <property type="match status" value="1"/>
</dbReference>
<evidence type="ECO:0000313" key="11">
    <source>
        <dbReference type="EMBL" id="CAH2304990.1"/>
    </source>
</evidence>
<dbReference type="InterPro" id="IPR029057">
    <property type="entry name" value="PRTase-like"/>
</dbReference>
<dbReference type="Gene3D" id="3.40.50.2020">
    <property type="match status" value="1"/>
</dbReference>
<dbReference type="InterPro" id="IPR000836">
    <property type="entry name" value="PRTase_dom"/>
</dbReference>
<dbReference type="EC" id="4.1.1.23" evidence="9"/>
<dbReference type="AlphaFoldDB" id="A0AAD1SMS5"/>
<proteinExistence type="inferred from homology"/>
<reference evidence="11" key="1">
    <citation type="submission" date="2022-03" db="EMBL/GenBank/DDBJ databases">
        <authorList>
            <person name="Alioto T."/>
            <person name="Alioto T."/>
            <person name="Gomez Garrido J."/>
        </authorList>
    </citation>
    <scope>NUCLEOTIDE SEQUENCE</scope>
</reference>
<dbReference type="InterPro" id="IPR013785">
    <property type="entry name" value="Aldolase_TIM"/>
</dbReference>
<dbReference type="GO" id="GO:0044205">
    <property type="term" value="P:'de novo' UMP biosynthetic process"/>
    <property type="evidence" value="ECO:0007669"/>
    <property type="project" value="InterPro"/>
</dbReference>
<dbReference type="SUPFAM" id="SSF51366">
    <property type="entry name" value="Ribulose-phoshate binding barrel"/>
    <property type="match status" value="1"/>
</dbReference>
<dbReference type="GO" id="GO:0004588">
    <property type="term" value="F:orotate phosphoribosyltransferase activity"/>
    <property type="evidence" value="ECO:0007669"/>
    <property type="project" value="TreeGrafter"/>
</dbReference>
<evidence type="ECO:0000256" key="5">
    <source>
        <dbReference type="ARBA" id="ARBA00022975"/>
    </source>
</evidence>
<dbReference type="PANTHER" id="PTHR19278:SF9">
    <property type="entry name" value="URIDINE 5'-MONOPHOSPHATE SYNTHASE"/>
    <property type="match status" value="1"/>
</dbReference>
<evidence type="ECO:0000256" key="8">
    <source>
        <dbReference type="PIRSR" id="PIRSR614732-2"/>
    </source>
</evidence>
<dbReference type="InterPro" id="IPR014732">
    <property type="entry name" value="OMPdecase"/>
</dbReference>
<evidence type="ECO:0000256" key="1">
    <source>
        <dbReference type="ARBA" id="ARBA00004861"/>
    </source>
</evidence>
<evidence type="ECO:0000313" key="12">
    <source>
        <dbReference type="Proteomes" id="UP001295444"/>
    </source>
</evidence>
<dbReference type="PROSITE" id="PS00156">
    <property type="entry name" value="OMPDECASE"/>
    <property type="match status" value="1"/>
</dbReference>
<evidence type="ECO:0000256" key="2">
    <source>
        <dbReference type="ARBA" id="ARBA00006221"/>
    </source>
</evidence>
<feature type="domain" description="Orotidine 5'-phosphate decarboxylase" evidence="10">
    <location>
        <begin position="157"/>
        <end position="336"/>
    </location>
</feature>
<dbReference type="SUPFAM" id="SSF53271">
    <property type="entry name" value="PRTase-like"/>
    <property type="match status" value="1"/>
</dbReference>
<comment type="similarity">
    <text evidence="2">In the N-terminal section; belongs to the purine/pyrimidine phosphoribosyltransferase family.</text>
</comment>
<gene>
    <name evidence="11" type="ORF">PECUL_23A053739</name>
</gene>
<evidence type="ECO:0000256" key="3">
    <source>
        <dbReference type="ARBA" id="ARBA00009769"/>
    </source>
</evidence>
<dbReference type="PANTHER" id="PTHR19278">
    <property type="entry name" value="OROTATE PHOSPHORIBOSYLTRANSFERASE"/>
    <property type="match status" value="1"/>
</dbReference>
<feature type="active site" description="For OMPdecase activity" evidence="7">
    <location>
        <position position="221"/>
    </location>
</feature>
<feature type="active site" description="For OMPdecase activity" evidence="7">
    <location>
        <position position="218"/>
    </location>
</feature>
<comment type="catalytic activity">
    <reaction evidence="9">
        <text>orotidine 5'-phosphate + H(+) = UMP + CO2</text>
        <dbReference type="Rhea" id="RHEA:11596"/>
        <dbReference type="ChEBI" id="CHEBI:15378"/>
        <dbReference type="ChEBI" id="CHEBI:16526"/>
        <dbReference type="ChEBI" id="CHEBI:57538"/>
        <dbReference type="ChEBI" id="CHEBI:57865"/>
        <dbReference type="EC" id="4.1.1.23"/>
    </reaction>
</comment>
<feature type="binding site" evidence="8">
    <location>
        <position position="185"/>
    </location>
    <ligand>
        <name>substrate</name>
    </ligand>
</feature>
<keyword evidence="5 9" id="KW-0665">Pyrimidine biosynthesis</keyword>
<accession>A0AAD1SMS5</accession>